<dbReference type="SMART" id="SM00700">
    <property type="entry name" value="JHBP"/>
    <property type="match status" value="1"/>
</dbReference>
<dbReference type="Proteomes" id="UP001152759">
    <property type="component" value="Chromosome 7"/>
</dbReference>
<name>A0A9P0AKE8_BEMTA</name>
<dbReference type="Pfam" id="PF06585">
    <property type="entry name" value="JHBP"/>
    <property type="match status" value="1"/>
</dbReference>
<evidence type="ECO:0000256" key="2">
    <source>
        <dbReference type="ARBA" id="ARBA00023108"/>
    </source>
</evidence>
<dbReference type="InterPro" id="IPR010562">
    <property type="entry name" value="Haemolymph_juvenile_hormone-bd"/>
</dbReference>
<gene>
    <name evidence="4" type="ORF">BEMITA_LOCUS12070</name>
</gene>
<accession>A0A9P0AKE8</accession>
<evidence type="ECO:0000313" key="4">
    <source>
        <dbReference type="EMBL" id="CAH0393700.1"/>
    </source>
</evidence>
<evidence type="ECO:0000313" key="5">
    <source>
        <dbReference type="Proteomes" id="UP001152759"/>
    </source>
</evidence>
<keyword evidence="2" id="KW-0090">Biological rhythms</keyword>
<evidence type="ECO:0000256" key="1">
    <source>
        <dbReference type="ARBA" id="ARBA00022729"/>
    </source>
</evidence>
<sequence length="301" mass="33425">RASSPESKSGGRNSGADIKAHLATERRQIFVSVRVEKVNLIMRAHLSLCVLGFALAVSNAAVIKGGVEIPTYSEPCIRNSPDFNACLKKTIQYLIPKFALSGVPELNMTGLDPLYVPEYIQDYEGGEIYGKGIVKNSYVRGLAGLKVLDVRSKVNDPERMVLEVDFLLPKLQFDGTYKMEGAIGDLVVQGRGVYGANMTDITGTWKLKGHRVTVDGEDYMKIHEFHVRPQIGDAKFHATNLVNGNQRLSQVALTFVNQFWRVLYEAMLPFAESGFDKVARPVLNQVFLTVPYDQLFPLAKN</sequence>
<dbReference type="GO" id="GO:0005615">
    <property type="term" value="C:extracellular space"/>
    <property type="evidence" value="ECO:0007669"/>
    <property type="project" value="TreeGrafter"/>
</dbReference>
<comment type="similarity">
    <text evidence="3">Belongs to the TO family.</text>
</comment>
<dbReference type="EMBL" id="OU963868">
    <property type="protein sequence ID" value="CAH0393700.1"/>
    <property type="molecule type" value="Genomic_DNA"/>
</dbReference>
<keyword evidence="5" id="KW-1185">Reference proteome</keyword>
<reference evidence="4" key="1">
    <citation type="submission" date="2021-12" db="EMBL/GenBank/DDBJ databases">
        <authorList>
            <person name="King R."/>
        </authorList>
    </citation>
    <scope>NUCLEOTIDE SEQUENCE</scope>
</reference>
<keyword evidence="1" id="KW-0732">Signal</keyword>
<feature type="non-terminal residue" evidence="4">
    <location>
        <position position="1"/>
    </location>
</feature>
<dbReference type="Gene3D" id="3.15.10.30">
    <property type="entry name" value="Haemolymph juvenile hormone binding protein"/>
    <property type="match status" value="1"/>
</dbReference>
<dbReference type="AlphaFoldDB" id="A0A9P0AKE8"/>
<dbReference type="GO" id="GO:0007623">
    <property type="term" value="P:circadian rhythm"/>
    <property type="evidence" value="ECO:0007669"/>
    <property type="project" value="UniProtKB-ARBA"/>
</dbReference>
<evidence type="ECO:0008006" key="6">
    <source>
        <dbReference type="Google" id="ProtNLM"/>
    </source>
</evidence>
<dbReference type="PANTHER" id="PTHR11008">
    <property type="entry name" value="PROTEIN TAKEOUT-LIKE PROTEIN"/>
    <property type="match status" value="1"/>
</dbReference>
<dbReference type="PANTHER" id="PTHR11008:SF18">
    <property type="entry name" value="BCDNA.GH05536-RELATED"/>
    <property type="match status" value="1"/>
</dbReference>
<protein>
    <recommendedName>
        <fullName evidence="6">Circadian clock-controlled protein</fullName>
    </recommendedName>
</protein>
<proteinExistence type="inferred from homology"/>
<organism evidence="4 5">
    <name type="scientific">Bemisia tabaci</name>
    <name type="common">Sweetpotato whitefly</name>
    <name type="synonym">Aleurodes tabaci</name>
    <dbReference type="NCBI Taxonomy" id="7038"/>
    <lineage>
        <taxon>Eukaryota</taxon>
        <taxon>Metazoa</taxon>
        <taxon>Ecdysozoa</taxon>
        <taxon>Arthropoda</taxon>
        <taxon>Hexapoda</taxon>
        <taxon>Insecta</taxon>
        <taxon>Pterygota</taxon>
        <taxon>Neoptera</taxon>
        <taxon>Paraneoptera</taxon>
        <taxon>Hemiptera</taxon>
        <taxon>Sternorrhyncha</taxon>
        <taxon>Aleyrodoidea</taxon>
        <taxon>Aleyrodidae</taxon>
        <taxon>Aleyrodinae</taxon>
        <taxon>Bemisia</taxon>
    </lineage>
</organism>
<dbReference type="InterPro" id="IPR038606">
    <property type="entry name" value="To_sf"/>
</dbReference>
<evidence type="ECO:0000256" key="3">
    <source>
        <dbReference type="ARBA" id="ARBA00060902"/>
    </source>
</evidence>
<dbReference type="FunFam" id="3.15.10.30:FF:000001">
    <property type="entry name" value="Takeout-like protein 1"/>
    <property type="match status" value="1"/>
</dbReference>